<dbReference type="PROSITE" id="PS50081">
    <property type="entry name" value="ZF_DAG_PE_2"/>
    <property type="match status" value="1"/>
</dbReference>
<keyword evidence="2" id="KW-0862">Zinc</keyword>
<dbReference type="Proteomes" id="UP000887574">
    <property type="component" value="Unplaced"/>
</dbReference>
<evidence type="ECO:0000256" key="1">
    <source>
        <dbReference type="ARBA" id="ARBA00022723"/>
    </source>
</evidence>
<dbReference type="PROSITE" id="PS00018">
    <property type="entry name" value="EF_HAND_1"/>
    <property type="match status" value="1"/>
</dbReference>
<feature type="domain" description="Phorbol-ester/DAG-type" evidence="4">
    <location>
        <begin position="43"/>
        <end position="131"/>
    </location>
</feature>
<evidence type="ECO:0000256" key="3">
    <source>
        <dbReference type="SAM" id="MobiDB-lite"/>
    </source>
</evidence>
<feature type="compositionally biased region" description="Low complexity" evidence="3">
    <location>
        <begin position="154"/>
        <end position="179"/>
    </location>
</feature>
<accession>A0A915ELC4</accession>
<feature type="region of interest" description="Disordered" evidence="3">
    <location>
        <begin position="152"/>
        <end position="179"/>
    </location>
</feature>
<dbReference type="InterPro" id="IPR002219">
    <property type="entry name" value="PKC_DAG/PE"/>
</dbReference>
<dbReference type="PANTHER" id="PTHR11255:SF48">
    <property type="entry name" value="DIACYLGLYCEROL KINASE 1"/>
    <property type="match status" value="1"/>
</dbReference>
<dbReference type="GO" id="GO:0004143">
    <property type="term" value="F:ATP-dependent diacylglycerol kinase activity"/>
    <property type="evidence" value="ECO:0007669"/>
    <property type="project" value="InterPro"/>
</dbReference>
<evidence type="ECO:0000313" key="6">
    <source>
        <dbReference type="WBParaSite" id="jg6600"/>
    </source>
</evidence>
<protein>
    <submittedName>
        <fullName evidence="6">Phorbol-ester/DAG-type domain-containing protein</fullName>
    </submittedName>
</protein>
<dbReference type="InterPro" id="IPR037607">
    <property type="entry name" value="DGK"/>
</dbReference>
<keyword evidence="5" id="KW-1185">Reference proteome</keyword>
<evidence type="ECO:0000256" key="2">
    <source>
        <dbReference type="ARBA" id="ARBA00022833"/>
    </source>
</evidence>
<dbReference type="InterPro" id="IPR046349">
    <property type="entry name" value="C1-like_sf"/>
</dbReference>
<dbReference type="InterPro" id="IPR018247">
    <property type="entry name" value="EF_Hand_1_Ca_BS"/>
</dbReference>
<evidence type="ECO:0000259" key="4">
    <source>
        <dbReference type="PROSITE" id="PS50081"/>
    </source>
</evidence>
<dbReference type="AlphaFoldDB" id="A0A915ELC4"/>
<proteinExistence type="predicted"/>
<reference evidence="6" key="1">
    <citation type="submission" date="2022-11" db="UniProtKB">
        <authorList>
            <consortium name="WormBaseParasite"/>
        </authorList>
    </citation>
    <scope>IDENTIFICATION</scope>
</reference>
<keyword evidence="1" id="KW-0479">Metal-binding</keyword>
<dbReference type="PANTHER" id="PTHR11255">
    <property type="entry name" value="DIACYLGLYCEROL KINASE"/>
    <property type="match status" value="1"/>
</dbReference>
<dbReference type="WBParaSite" id="jg6600">
    <property type="protein sequence ID" value="jg6600"/>
    <property type="gene ID" value="jg6600"/>
</dbReference>
<sequence length="222" mass="24952">MMAEIDYDNDGIVSLEEWKRGGLTTIPLLVLLGFDTEMKEDGCHIWRLRHFSTATYCNACSLCKYTVHERCVRSAQNTCIHTYNANPSKKENNFMAHHWIESNSAAKCGKRCRWCKNLLHTKCIEQWPKECDFGALAYHILPPVNIVPTFLDRSQSQQPQQHGSSSGHPHNGGPSGSSISNSNLLQVTPFASNSRARPLLVLINPKSGGDREREYTANFSIC</sequence>
<evidence type="ECO:0000313" key="5">
    <source>
        <dbReference type="Proteomes" id="UP000887574"/>
    </source>
</evidence>
<organism evidence="5 6">
    <name type="scientific">Ditylenchus dipsaci</name>
    <dbReference type="NCBI Taxonomy" id="166011"/>
    <lineage>
        <taxon>Eukaryota</taxon>
        <taxon>Metazoa</taxon>
        <taxon>Ecdysozoa</taxon>
        <taxon>Nematoda</taxon>
        <taxon>Chromadorea</taxon>
        <taxon>Rhabditida</taxon>
        <taxon>Tylenchina</taxon>
        <taxon>Tylenchomorpha</taxon>
        <taxon>Sphaerularioidea</taxon>
        <taxon>Anguinidae</taxon>
        <taxon>Anguininae</taxon>
        <taxon>Ditylenchus</taxon>
    </lineage>
</organism>
<dbReference type="GO" id="GO:0007165">
    <property type="term" value="P:signal transduction"/>
    <property type="evidence" value="ECO:0007669"/>
    <property type="project" value="InterPro"/>
</dbReference>
<name>A0A915ELC4_9BILA</name>
<dbReference type="GO" id="GO:0005886">
    <property type="term" value="C:plasma membrane"/>
    <property type="evidence" value="ECO:0007669"/>
    <property type="project" value="TreeGrafter"/>
</dbReference>
<dbReference type="SUPFAM" id="SSF57889">
    <property type="entry name" value="Cysteine-rich domain"/>
    <property type="match status" value="2"/>
</dbReference>
<dbReference type="GO" id="GO:0046872">
    <property type="term" value="F:metal ion binding"/>
    <property type="evidence" value="ECO:0007669"/>
    <property type="project" value="UniProtKB-KW"/>
</dbReference>